<accession>A0ABY5RBT8</accession>
<dbReference type="InterPro" id="IPR027417">
    <property type="entry name" value="P-loop_NTPase"/>
</dbReference>
<name>A0ABY5RBT8_HALLR</name>
<evidence type="ECO:0000313" key="3">
    <source>
        <dbReference type="EMBL" id="UVE49654.1"/>
    </source>
</evidence>
<dbReference type="Pfam" id="PF07728">
    <property type="entry name" value="AAA_5"/>
    <property type="match status" value="1"/>
</dbReference>
<proteinExistence type="predicted"/>
<keyword evidence="4" id="KW-1185">Reference proteome</keyword>
<dbReference type="Proteomes" id="UP001058330">
    <property type="component" value="Chromosome"/>
</dbReference>
<feature type="region of interest" description="Disordered" evidence="1">
    <location>
        <begin position="1"/>
        <end position="20"/>
    </location>
</feature>
<dbReference type="SMART" id="SM00382">
    <property type="entry name" value="AAA"/>
    <property type="match status" value="1"/>
</dbReference>
<dbReference type="PANTHER" id="PTHR37291:SF1">
    <property type="entry name" value="TYPE IV METHYL-DIRECTED RESTRICTION ENZYME ECOKMCRB SUBUNIT"/>
    <property type="match status" value="1"/>
</dbReference>
<evidence type="ECO:0000259" key="2">
    <source>
        <dbReference type="SMART" id="SM00382"/>
    </source>
</evidence>
<protein>
    <submittedName>
        <fullName evidence="3">AAA family ATPase</fullName>
    </submittedName>
</protein>
<dbReference type="EMBL" id="CP078063">
    <property type="protein sequence ID" value="UVE49654.1"/>
    <property type="molecule type" value="Genomic_DNA"/>
</dbReference>
<dbReference type="RefSeq" id="WP_258302080.1">
    <property type="nucleotide sequence ID" value="NZ_CP078063.1"/>
</dbReference>
<dbReference type="InterPro" id="IPR003593">
    <property type="entry name" value="AAA+_ATPase"/>
</dbReference>
<evidence type="ECO:0000256" key="1">
    <source>
        <dbReference type="SAM" id="MobiDB-lite"/>
    </source>
</evidence>
<dbReference type="CDD" id="cd00009">
    <property type="entry name" value="AAA"/>
    <property type="match status" value="1"/>
</dbReference>
<feature type="compositionally biased region" description="Low complexity" evidence="1">
    <location>
        <begin position="1"/>
        <end position="14"/>
    </location>
</feature>
<sequence length="313" mass="36201">MAEFEPSSPDPRSSLRSKNKVRALQDQDLGFASSSVVEDDIEQFAEESGVDEEDIERWIRAIRRKGQAIFYGPPGTGKTYNAERIAEILTGTSDNVTTIQFHPSYSYEEFIEGIRPEYDDADDTLKYPTKKGRFVEFCDEARNSDGNYVLIIDELNRAEVSAVFGELMHLLEYRGKEIPLPQSDREFSVPENIYVLGTMNTADRSIALVDYALRRRFAMIEIGPDYDVLRTFHDDTGHDVDGLIETLKEINEEAIGDEDFYLGITYFLESKLDEYIEDIWVMEIEPYLEEYFFDEDEVVDEYRWDAVKDDVRP</sequence>
<dbReference type="PANTHER" id="PTHR37291">
    <property type="entry name" value="5-METHYLCYTOSINE-SPECIFIC RESTRICTION ENZYME B"/>
    <property type="match status" value="1"/>
</dbReference>
<feature type="domain" description="AAA+ ATPase" evidence="2">
    <location>
        <begin position="64"/>
        <end position="223"/>
    </location>
</feature>
<gene>
    <name evidence="3" type="ORF">KU306_12140</name>
</gene>
<reference evidence="3" key="1">
    <citation type="submission" date="2021-07" db="EMBL/GenBank/DDBJ databases">
        <title>Studies on halocins as antimicrobial molecules from haloarchaea.</title>
        <authorList>
            <person name="Kumar S."/>
            <person name="Khare S.K."/>
        </authorList>
    </citation>
    <scope>NUCLEOTIDE SEQUENCE</scope>
    <source>
        <strain evidence="3">NCIM 5678</strain>
    </source>
</reference>
<dbReference type="InterPro" id="IPR052934">
    <property type="entry name" value="Methyl-DNA_Rec/Restrict_Enz"/>
</dbReference>
<dbReference type="Gene3D" id="3.40.50.300">
    <property type="entry name" value="P-loop containing nucleotide triphosphate hydrolases"/>
    <property type="match status" value="1"/>
</dbReference>
<dbReference type="SUPFAM" id="SSF52540">
    <property type="entry name" value="P-loop containing nucleoside triphosphate hydrolases"/>
    <property type="match status" value="1"/>
</dbReference>
<evidence type="ECO:0000313" key="4">
    <source>
        <dbReference type="Proteomes" id="UP001058330"/>
    </source>
</evidence>
<dbReference type="GeneID" id="74529668"/>
<dbReference type="InterPro" id="IPR011704">
    <property type="entry name" value="ATPase_dyneun-rel_AAA"/>
</dbReference>
<organism evidence="3 4">
    <name type="scientific">Haloferax larsenii</name>
    <dbReference type="NCBI Taxonomy" id="302484"/>
    <lineage>
        <taxon>Archaea</taxon>
        <taxon>Methanobacteriati</taxon>
        <taxon>Methanobacteriota</taxon>
        <taxon>Stenosarchaea group</taxon>
        <taxon>Halobacteria</taxon>
        <taxon>Halobacteriales</taxon>
        <taxon>Haloferacaceae</taxon>
        <taxon>Haloferax</taxon>
    </lineage>
</organism>